<evidence type="ECO:0000256" key="3">
    <source>
        <dbReference type="ARBA" id="ARBA00022989"/>
    </source>
</evidence>
<feature type="domain" description="TM2" evidence="6">
    <location>
        <begin position="78"/>
        <end position="127"/>
    </location>
</feature>
<dbReference type="Pfam" id="PF05154">
    <property type="entry name" value="TM2"/>
    <property type="match status" value="1"/>
</dbReference>
<proteinExistence type="predicted"/>
<dbReference type="InterPro" id="IPR007829">
    <property type="entry name" value="TM2"/>
</dbReference>
<evidence type="ECO:0000256" key="1">
    <source>
        <dbReference type="ARBA" id="ARBA00004141"/>
    </source>
</evidence>
<keyword evidence="4 5" id="KW-0472">Membrane</keyword>
<accession>A0A412PF81</accession>
<organism evidence="7 8">
    <name type="scientific">Solobacterium moorei</name>
    <dbReference type="NCBI Taxonomy" id="102148"/>
    <lineage>
        <taxon>Bacteria</taxon>
        <taxon>Bacillati</taxon>
        <taxon>Bacillota</taxon>
        <taxon>Erysipelotrichia</taxon>
        <taxon>Erysipelotrichales</taxon>
        <taxon>Erysipelotrichaceae</taxon>
        <taxon>Solobacterium</taxon>
    </lineage>
</organism>
<dbReference type="EMBL" id="QRWX01000002">
    <property type="protein sequence ID" value="RGT56281.1"/>
    <property type="molecule type" value="Genomic_DNA"/>
</dbReference>
<evidence type="ECO:0000256" key="4">
    <source>
        <dbReference type="ARBA" id="ARBA00023136"/>
    </source>
</evidence>
<evidence type="ECO:0000256" key="2">
    <source>
        <dbReference type="ARBA" id="ARBA00022692"/>
    </source>
</evidence>
<keyword evidence="2 5" id="KW-0812">Transmembrane</keyword>
<feature type="transmembrane region" description="Helical" evidence="5">
    <location>
        <begin position="81"/>
        <end position="99"/>
    </location>
</feature>
<dbReference type="Proteomes" id="UP000284731">
    <property type="component" value="Unassembled WGS sequence"/>
</dbReference>
<feature type="transmembrane region" description="Helical" evidence="5">
    <location>
        <begin position="105"/>
        <end position="124"/>
    </location>
</feature>
<gene>
    <name evidence="7" type="ORF">DWX20_05610</name>
</gene>
<name>A0A412PF81_9FIRM</name>
<protein>
    <submittedName>
        <fullName evidence="7">TM2 domain-containing protein</fullName>
    </submittedName>
</protein>
<evidence type="ECO:0000259" key="6">
    <source>
        <dbReference type="Pfam" id="PF05154"/>
    </source>
</evidence>
<keyword evidence="3 5" id="KW-1133">Transmembrane helix</keyword>
<reference evidence="7 8" key="1">
    <citation type="submission" date="2018-08" db="EMBL/GenBank/DDBJ databases">
        <title>A genome reference for cultivated species of the human gut microbiota.</title>
        <authorList>
            <person name="Zou Y."/>
            <person name="Xue W."/>
            <person name="Luo G."/>
        </authorList>
    </citation>
    <scope>NUCLEOTIDE SEQUENCE [LARGE SCALE GENOMIC DNA]</scope>
    <source>
        <strain evidence="7 8">AF18-46</strain>
    </source>
</reference>
<comment type="subcellular location">
    <subcellularLocation>
        <location evidence="1">Membrane</location>
        <topology evidence="1">Multi-pass membrane protein</topology>
    </subcellularLocation>
</comment>
<dbReference type="AlphaFoldDB" id="A0A412PF81"/>
<evidence type="ECO:0000313" key="8">
    <source>
        <dbReference type="Proteomes" id="UP000284731"/>
    </source>
</evidence>
<sequence>MIMYNMNIGGLDMDKIIRIENRIISVGKADGSLEEFDIAYFNFVPRVGDYVNIYRNDDSIIITKAESIFTNQTSGRVVNKIVYALLAFFLGTFGAQEFYAGNTRAAVLSLLFCWTGIPTIYGIYKFIIAVAKPADENGYIEM</sequence>
<evidence type="ECO:0000256" key="5">
    <source>
        <dbReference type="SAM" id="Phobius"/>
    </source>
</evidence>
<dbReference type="GO" id="GO:0016020">
    <property type="term" value="C:membrane"/>
    <property type="evidence" value="ECO:0007669"/>
    <property type="project" value="UniProtKB-SubCell"/>
</dbReference>
<comment type="caution">
    <text evidence="7">The sequence shown here is derived from an EMBL/GenBank/DDBJ whole genome shotgun (WGS) entry which is preliminary data.</text>
</comment>
<evidence type="ECO:0000313" key="7">
    <source>
        <dbReference type="EMBL" id="RGT56281.1"/>
    </source>
</evidence>